<dbReference type="NCBIfam" id="NF006592">
    <property type="entry name" value="PRK09125.1"/>
    <property type="match status" value="1"/>
</dbReference>
<gene>
    <name evidence="9" type="ordered locus">Fbal_0615</name>
</gene>
<evidence type="ECO:0000256" key="1">
    <source>
        <dbReference type="ARBA" id="ARBA00001968"/>
    </source>
</evidence>
<dbReference type="GO" id="GO:0006260">
    <property type="term" value="P:DNA replication"/>
    <property type="evidence" value="ECO:0007669"/>
    <property type="project" value="UniProtKB-KW"/>
</dbReference>
<proteinExistence type="predicted"/>
<reference evidence="9 10" key="1">
    <citation type="journal article" date="2010" name="Stand. Genomic Sci.">
        <title>Complete genome sequence of Ferrimonas balearica type strain (PAT).</title>
        <authorList>
            <person name="Nolan M."/>
            <person name="Sikorski J."/>
            <person name="Davenport K."/>
            <person name="Lucas S."/>
            <person name="Glavina Del Rio T."/>
            <person name="Tice H."/>
            <person name="Cheng J."/>
            <person name="Goodwin L."/>
            <person name="Pitluck S."/>
            <person name="Liolios K."/>
            <person name="Ivanova N."/>
            <person name="Mavromatis K."/>
            <person name="Ovchinnikova G."/>
            <person name="Pati A."/>
            <person name="Chen A."/>
            <person name="Palaniappan K."/>
            <person name="Land M."/>
            <person name="Hauser L."/>
            <person name="Chang Y."/>
            <person name="Jeffries C."/>
            <person name="Tapia R."/>
            <person name="Brettin T."/>
            <person name="Detter J."/>
            <person name="Han C."/>
            <person name="Yasawong M."/>
            <person name="Rohde M."/>
            <person name="Tindall B."/>
            <person name="Goker M."/>
            <person name="Woyke T."/>
            <person name="Bristow J."/>
            <person name="Eisen J."/>
            <person name="Markowitz V."/>
            <person name="Hugenholtz P."/>
            <person name="Kyrpides N."/>
            <person name="Klenk H."/>
            <person name="Lapidus A."/>
        </authorList>
    </citation>
    <scope>NUCLEOTIDE SEQUENCE [LARGE SCALE GENOMIC DNA]</scope>
    <source>
        <strain evidence="10">DSM 9799 / CCM 4581 / KCTC 23876 / PAT</strain>
    </source>
</reference>
<dbReference type="AlphaFoldDB" id="E1SR63"/>
<dbReference type="GO" id="GO:0003910">
    <property type="term" value="F:DNA ligase (ATP) activity"/>
    <property type="evidence" value="ECO:0007669"/>
    <property type="project" value="UniProtKB-EC"/>
</dbReference>
<dbReference type="PROSITE" id="PS50160">
    <property type="entry name" value="DNA_LIGASE_A3"/>
    <property type="match status" value="1"/>
</dbReference>
<protein>
    <submittedName>
        <fullName evidence="9">DNA ligase (ATP)</fullName>
        <ecNumber evidence="9">6.5.1.1</ecNumber>
    </submittedName>
</protein>
<evidence type="ECO:0000259" key="8">
    <source>
        <dbReference type="PROSITE" id="PS50160"/>
    </source>
</evidence>
<dbReference type="GeneID" id="67180860"/>
<comment type="cofactor">
    <cofactor evidence="1">
        <name>a divalent metal cation</name>
        <dbReference type="ChEBI" id="CHEBI:60240"/>
    </cofactor>
</comment>
<dbReference type="InterPro" id="IPR029319">
    <property type="entry name" value="DNA_ligase_OB"/>
</dbReference>
<dbReference type="GO" id="GO:0005524">
    <property type="term" value="F:ATP binding"/>
    <property type="evidence" value="ECO:0007669"/>
    <property type="project" value="InterPro"/>
</dbReference>
<dbReference type="RefSeq" id="WP_013344134.1">
    <property type="nucleotide sequence ID" value="NC_014541.1"/>
</dbReference>
<dbReference type="Pfam" id="PF01068">
    <property type="entry name" value="DNA_ligase_A_M"/>
    <property type="match status" value="1"/>
</dbReference>
<evidence type="ECO:0000256" key="3">
    <source>
        <dbReference type="ARBA" id="ARBA00022705"/>
    </source>
</evidence>
<dbReference type="GO" id="GO:0006281">
    <property type="term" value="P:DNA repair"/>
    <property type="evidence" value="ECO:0007669"/>
    <property type="project" value="UniProtKB-KW"/>
</dbReference>
<comment type="catalytic activity">
    <reaction evidence="6">
        <text>ATP + (deoxyribonucleotide)n-3'-hydroxyl + 5'-phospho-(deoxyribonucleotide)m = (deoxyribonucleotide)n+m + AMP + diphosphate.</text>
        <dbReference type="EC" id="6.5.1.1"/>
    </reaction>
</comment>
<feature type="chain" id="PRO_5003151788" evidence="7">
    <location>
        <begin position="24"/>
        <end position="280"/>
    </location>
</feature>
<dbReference type="Pfam" id="PF14743">
    <property type="entry name" value="DNA_ligase_OB_2"/>
    <property type="match status" value="1"/>
</dbReference>
<keyword evidence="10" id="KW-1185">Reference proteome</keyword>
<dbReference type="EC" id="6.5.1.1" evidence="9"/>
<sequence>MRPSIPLAGATLLSCVFPAQLYAGGPPLMLAQPYQAVASLTPYLVSEKFDGMRAYWDGQRLLSRSGKIIATPAGFTEGWPHHPLDGELWLGRGQFQALMRIVRDQQPDSRAWQSVQFLVFDRPDLAQPFALRYQALALGLEAMALNHVQLVRQQTVASHEALAAKLDEVVNAGGEGLMLRHRDGVYRPGRDSGLLKLKPKWDAEAKVVGYEPGQGRLTGMMGSLIVEDAQGRRFRLGSGFSDEQRLSPPPVGTVVTYSYSGRTEAGLPRFARFERIFVGL</sequence>
<dbReference type="STRING" id="550540.Fbal_0615"/>
<dbReference type="GO" id="GO:0006310">
    <property type="term" value="P:DNA recombination"/>
    <property type="evidence" value="ECO:0007669"/>
    <property type="project" value="InterPro"/>
</dbReference>
<evidence type="ECO:0000256" key="5">
    <source>
        <dbReference type="ARBA" id="ARBA00023204"/>
    </source>
</evidence>
<evidence type="ECO:0000256" key="4">
    <source>
        <dbReference type="ARBA" id="ARBA00022763"/>
    </source>
</evidence>
<dbReference type="CDD" id="cd08041">
    <property type="entry name" value="OBF_kDNA_ligase_like"/>
    <property type="match status" value="1"/>
</dbReference>
<dbReference type="OrthoDB" id="9782700at2"/>
<keyword evidence="4" id="KW-0227">DNA damage</keyword>
<evidence type="ECO:0000256" key="6">
    <source>
        <dbReference type="ARBA" id="ARBA00034003"/>
    </source>
</evidence>
<dbReference type="Gene3D" id="2.40.50.140">
    <property type="entry name" value="Nucleic acid-binding proteins"/>
    <property type="match status" value="1"/>
</dbReference>
<evidence type="ECO:0000313" key="9">
    <source>
        <dbReference type="EMBL" id="ADN74828.1"/>
    </source>
</evidence>
<dbReference type="PANTHER" id="PTHR47810">
    <property type="entry name" value="DNA LIGASE"/>
    <property type="match status" value="1"/>
</dbReference>
<dbReference type="InterPro" id="IPR012310">
    <property type="entry name" value="DNA_ligase_ATP-dep_cent"/>
</dbReference>
<feature type="signal peptide" evidence="7">
    <location>
        <begin position="1"/>
        <end position="23"/>
    </location>
</feature>
<dbReference type="SUPFAM" id="SSF50249">
    <property type="entry name" value="Nucleic acid-binding proteins"/>
    <property type="match status" value="1"/>
</dbReference>
<dbReference type="PANTHER" id="PTHR47810:SF1">
    <property type="entry name" value="DNA LIGASE B"/>
    <property type="match status" value="1"/>
</dbReference>
<accession>E1SR63</accession>
<keyword evidence="3" id="KW-0235">DNA replication</keyword>
<evidence type="ECO:0000313" key="10">
    <source>
        <dbReference type="Proteomes" id="UP000006683"/>
    </source>
</evidence>
<organism evidence="9 10">
    <name type="scientific">Ferrimonas balearica (strain DSM 9799 / CCM 4581 / KCTC 23876 / PAT)</name>
    <dbReference type="NCBI Taxonomy" id="550540"/>
    <lineage>
        <taxon>Bacteria</taxon>
        <taxon>Pseudomonadati</taxon>
        <taxon>Pseudomonadota</taxon>
        <taxon>Gammaproteobacteria</taxon>
        <taxon>Alteromonadales</taxon>
        <taxon>Ferrimonadaceae</taxon>
        <taxon>Ferrimonas</taxon>
    </lineage>
</organism>
<dbReference type="PROSITE" id="PS51257">
    <property type="entry name" value="PROKAR_LIPOPROTEIN"/>
    <property type="match status" value="1"/>
</dbReference>
<dbReference type="InterPro" id="IPR050326">
    <property type="entry name" value="NAD_dep_DNA_ligaseB"/>
</dbReference>
<dbReference type="KEGG" id="fbl:Fbal_0615"/>
<evidence type="ECO:0000256" key="2">
    <source>
        <dbReference type="ARBA" id="ARBA00022598"/>
    </source>
</evidence>
<dbReference type="SUPFAM" id="SSF56091">
    <property type="entry name" value="DNA ligase/mRNA capping enzyme, catalytic domain"/>
    <property type="match status" value="1"/>
</dbReference>
<dbReference type="Proteomes" id="UP000006683">
    <property type="component" value="Chromosome"/>
</dbReference>
<keyword evidence="5" id="KW-0234">DNA repair</keyword>
<dbReference type="Gene3D" id="3.30.470.30">
    <property type="entry name" value="DNA ligase/mRNA capping enzyme"/>
    <property type="match status" value="1"/>
</dbReference>
<keyword evidence="2 9" id="KW-0436">Ligase</keyword>
<feature type="domain" description="ATP-dependent DNA ligase family profile" evidence="8">
    <location>
        <begin position="118"/>
        <end position="240"/>
    </location>
</feature>
<dbReference type="eggNOG" id="COG1793">
    <property type="taxonomic scope" value="Bacteria"/>
</dbReference>
<evidence type="ECO:0000256" key="7">
    <source>
        <dbReference type="SAM" id="SignalP"/>
    </source>
</evidence>
<dbReference type="Gene3D" id="3.30.1490.70">
    <property type="match status" value="1"/>
</dbReference>
<dbReference type="HOGENOM" id="CLU_021047_0_0_6"/>
<keyword evidence="7" id="KW-0732">Signal</keyword>
<dbReference type="CDD" id="cd07896">
    <property type="entry name" value="Adenylation_kDNA_ligase_like"/>
    <property type="match status" value="1"/>
</dbReference>
<dbReference type="EMBL" id="CP002209">
    <property type="protein sequence ID" value="ADN74828.1"/>
    <property type="molecule type" value="Genomic_DNA"/>
</dbReference>
<dbReference type="InterPro" id="IPR012340">
    <property type="entry name" value="NA-bd_OB-fold"/>
</dbReference>
<name>E1SR63_FERBD</name>